<feature type="compositionally biased region" description="Polar residues" evidence="1">
    <location>
        <begin position="13"/>
        <end position="26"/>
    </location>
</feature>
<accession>A0A1V2LFE5</accession>
<proteinExistence type="predicted"/>
<sequence>MSSHQDGLPAGSLTVSPPSLANSLRSDSPRERASQAHGDPQLEFEGTTLAATPDVSPNLPLALGGERQGTRLRHSSASDIERSALNEWTILTRSSLSPVSHNGPSTDSVSPMRRSESLQNTIYYTARTSIPSRASTLHHTNHVSCTPKNVLLHDHAPQIFRYDSSSTIPLTSSPSLSPSQLSFTKQRSASLANHIIDVNELEEVLTDDDLNHLPPYLPSIQLSTSLGRSLRETVISRQSMRIFPVEDRVQNRMEELLIRWHLPPSLFHSGEIMNGQHPFQDPDLPIYMVDSNALYTSDGSSAYTGVSSPTIESITRSPFLNRSNTRLSRHPARMLQSAFRETFNQSSGSVSNPVTNDEESPHQLSGEERQQLTVIKEQDNSSIQESLDEYFASCPPGQVSPGSGSPSITHSMRRVLSGERSHSPESPSSEQELSNEAITPSAKELHEPGNPYLEPSTAEALPVTVDEVRMMVKAEPDPAPHMVQHRLRVPSYYEDDDEEIEFGFWDAFREALWGCFDDTYFLLTCCNGCSLDDESILDMGQSVNATTVANPYSP</sequence>
<protein>
    <submittedName>
        <fullName evidence="2">Uncharacterized protein</fullName>
    </submittedName>
</protein>
<feature type="region of interest" description="Disordered" evidence="1">
    <location>
        <begin position="391"/>
        <end position="438"/>
    </location>
</feature>
<reference evidence="3" key="1">
    <citation type="journal article" date="2017" name="Genome Announc.">
        <title>Genome sequences of Cyberlindnera fabianii 65, Pichia kudriavzevii 129, and Saccharomyces cerevisiae 131 isolated from fermented masau fruits in Zimbabwe.</title>
        <authorList>
            <person name="van Rijswijck I.M.H."/>
            <person name="Derks M.F.L."/>
            <person name="Abee T."/>
            <person name="de Ridder D."/>
            <person name="Smid E.J."/>
        </authorList>
    </citation>
    <scope>NUCLEOTIDE SEQUENCE [LARGE SCALE GENOMIC DNA]</scope>
    <source>
        <strain evidence="3">65</strain>
    </source>
</reference>
<dbReference type="EMBL" id="MPUK01000001">
    <property type="protein sequence ID" value="ONH69791.1"/>
    <property type="molecule type" value="Genomic_DNA"/>
</dbReference>
<dbReference type="AlphaFoldDB" id="A0A1V2LFE5"/>
<name>A0A1V2LFE5_CYBFA</name>
<dbReference type="VEuPathDB" id="FungiDB:BON22_0731"/>
<evidence type="ECO:0000256" key="1">
    <source>
        <dbReference type="SAM" id="MobiDB-lite"/>
    </source>
</evidence>
<organism evidence="2 3">
    <name type="scientific">Cyberlindnera fabianii</name>
    <name type="common">Yeast</name>
    <name type="synonym">Hansenula fabianii</name>
    <dbReference type="NCBI Taxonomy" id="36022"/>
    <lineage>
        <taxon>Eukaryota</taxon>
        <taxon>Fungi</taxon>
        <taxon>Dikarya</taxon>
        <taxon>Ascomycota</taxon>
        <taxon>Saccharomycotina</taxon>
        <taxon>Saccharomycetes</taxon>
        <taxon>Phaffomycetales</taxon>
        <taxon>Phaffomycetaceae</taxon>
        <taxon>Cyberlindnera</taxon>
    </lineage>
</organism>
<feature type="compositionally biased region" description="Low complexity" evidence="1">
    <location>
        <begin position="424"/>
        <end position="436"/>
    </location>
</feature>
<feature type="compositionally biased region" description="Basic and acidic residues" evidence="1">
    <location>
        <begin position="359"/>
        <end position="368"/>
    </location>
</feature>
<keyword evidence="3" id="KW-1185">Reference proteome</keyword>
<gene>
    <name evidence="2" type="ORF">BON22_0731</name>
</gene>
<feature type="compositionally biased region" description="Polar residues" evidence="1">
    <location>
        <begin position="342"/>
        <end position="355"/>
    </location>
</feature>
<dbReference type="Proteomes" id="UP000189513">
    <property type="component" value="Unassembled WGS sequence"/>
</dbReference>
<evidence type="ECO:0000313" key="3">
    <source>
        <dbReference type="Proteomes" id="UP000189513"/>
    </source>
</evidence>
<comment type="caution">
    <text evidence="2">The sequence shown here is derived from an EMBL/GenBank/DDBJ whole genome shotgun (WGS) entry which is preliminary data.</text>
</comment>
<evidence type="ECO:0000313" key="2">
    <source>
        <dbReference type="EMBL" id="ONH69791.1"/>
    </source>
</evidence>
<feature type="region of interest" description="Disordered" evidence="1">
    <location>
        <begin position="342"/>
        <end position="368"/>
    </location>
</feature>
<feature type="compositionally biased region" description="Low complexity" evidence="1">
    <location>
        <begin position="395"/>
        <end position="407"/>
    </location>
</feature>
<feature type="region of interest" description="Disordered" evidence="1">
    <location>
        <begin position="1"/>
        <end position="78"/>
    </location>
</feature>